<dbReference type="InterPro" id="IPR003497">
    <property type="entry name" value="BRO_N_domain"/>
</dbReference>
<dbReference type="RefSeq" id="WP_016494881.1">
    <property type="nucleotide sequence ID" value="NC_021499.1"/>
</dbReference>
<protein>
    <recommendedName>
        <fullName evidence="1">Bro-N domain-containing protein</fullName>
    </recommendedName>
</protein>
<keyword evidence="3" id="KW-1185">Reference proteome</keyword>
<dbReference type="STRING" id="1245471.PCA10_50210"/>
<dbReference type="HOGENOM" id="CLU_114099_1_0_6"/>
<gene>
    <name evidence="2" type="ORF">PCA10_50210</name>
</gene>
<dbReference type="PANTHER" id="PTHR36180">
    <property type="entry name" value="DNA-BINDING PROTEIN-RELATED-RELATED"/>
    <property type="match status" value="1"/>
</dbReference>
<sequence length="149" mass="18048">MHDAYIPTFFIRHDRPLRGVMIDNQPWFSAYDFARLLGLHHPQSLHRRLKPFESRHIRLRYTTGSEECVDVINEAGLYKALIRFGHPECQQLEEWLTRQVIPTLRDRHADGDFHPRRVMLSWQSQRLVMLEWQGELWMPWEEVPRYRDA</sequence>
<dbReference type="KEGG" id="pre:PCA10_50210"/>
<dbReference type="Pfam" id="PF02498">
    <property type="entry name" value="Bro-N"/>
    <property type="match status" value="1"/>
</dbReference>
<organism evidence="2 3">
    <name type="scientific">Metapseudomonas resinovorans NBRC 106553</name>
    <dbReference type="NCBI Taxonomy" id="1245471"/>
    <lineage>
        <taxon>Bacteria</taxon>
        <taxon>Pseudomonadati</taxon>
        <taxon>Pseudomonadota</taxon>
        <taxon>Gammaproteobacteria</taxon>
        <taxon>Pseudomonadales</taxon>
        <taxon>Pseudomonadaceae</taxon>
        <taxon>Metapseudomonas</taxon>
    </lineage>
</organism>
<dbReference type="PATRIC" id="fig|1245471.3.peg.5090"/>
<evidence type="ECO:0000313" key="2">
    <source>
        <dbReference type="EMBL" id="BAN50753.1"/>
    </source>
</evidence>
<dbReference type="PROSITE" id="PS51750">
    <property type="entry name" value="BRO_N"/>
    <property type="match status" value="1"/>
</dbReference>
<evidence type="ECO:0000259" key="1">
    <source>
        <dbReference type="PROSITE" id="PS51750"/>
    </source>
</evidence>
<proteinExistence type="predicted"/>
<feature type="domain" description="Bro-N" evidence="1">
    <location>
        <begin position="3"/>
        <end position="108"/>
    </location>
</feature>
<reference evidence="2 3" key="1">
    <citation type="journal article" date="2013" name="Genome Announc.">
        <title>Complete Genome Sequence of the Carbazole Degrader Pseudomonas resinovorans Strain CA10 (NBRC 106553).</title>
        <authorList>
            <person name="Shintani M."/>
            <person name="Hosoyama A."/>
            <person name="Ohji S."/>
            <person name="Tsuchikane K."/>
            <person name="Takarada H."/>
            <person name="Yamazoe A."/>
            <person name="Fujita N."/>
            <person name="Nojiri H."/>
        </authorList>
    </citation>
    <scope>NUCLEOTIDE SEQUENCE [LARGE SCALE GENOMIC DNA]</scope>
    <source>
        <strain evidence="2 3">NBRC 106553</strain>
    </source>
</reference>
<accession>S6AWK5</accession>
<dbReference type="SMART" id="SM01040">
    <property type="entry name" value="Bro-N"/>
    <property type="match status" value="1"/>
</dbReference>
<dbReference type="OrthoDB" id="6864540at2"/>
<dbReference type="EMBL" id="AP013068">
    <property type="protein sequence ID" value="BAN50753.1"/>
    <property type="molecule type" value="Genomic_DNA"/>
</dbReference>
<dbReference type="Proteomes" id="UP000015503">
    <property type="component" value="Chromosome"/>
</dbReference>
<dbReference type="PANTHER" id="PTHR36180:SF2">
    <property type="entry name" value="BRO FAMILY PROTEIN"/>
    <property type="match status" value="1"/>
</dbReference>
<evidence type="ECO:0000313" key="3">
    <source>
        <dbReference type="Proteomes" id="UP000015503"/>
    </source>
</evidence>
<dbReference type="AlphaFoldDB" id="S6AWK5"/>
<name>S6AWK5_METRE</name>
<dbReference type="eggNOG" id="COG3617">
    <property type="taxonomic scope" value="Bacteria"/>
</dbReference>